<name>A0A1J1I7P8_9DIPT</name>
<organism evidence="1 3">
    <name type="scientific">Clunio marinus</name>
    <dbReference type="NCBI Taxonomy" id="568069"/>
    <lineage>
        <taxon>Eukaryota</taxon>
        <taxon>Metazoa</taxon>
        <taxon>Ecdysozoa</taxon>
        <taxon>Arthropoda</taxon>
        <taxon>Hexapoda</taxon>
        <taxon>Insecta</taxon>
        <taxon>Pterygota</taxon>
        <taxon>Neoptera</taxon>
        <taxon>Endopterygota</taxon>
        <taxon>Diptera</taxon>
        <taxon>Nematocera</taxon>
        <taxon>Chironomoidea</taxon>
        <taxon>Chironomidae</taxon>
        <taxon>Clunio</taxon>
    </lineage>
</organism>
<dbReference type="EMBL" id="CVRI01000052">
    <property type="protein sequence ID" value="CRK99779.1"/>
    <property type="molecule type" value="Genomic_DNA"/>
</dbReference>
<sequence>MQQKFKQTGKALECFTLMHKGDDKNSNQSSTRTEVIIISNDSEDGNRLHYQSIASQQNSFNYEKEKFCCYDEK</sequence>
<reference evidence="1 3" key="1">
    <citation type="submission" date="2015-04" db="EMBL/GenBank/DDBJ databases">
        <authorList>
            <person name="Syromyatnikov M.Y."/>
            <person name="Popov V.N."/>
        </authorList>
    </citation>
    <scope>NUCLEOTIDE SEQUENCE [LARGE SCALE GENOMIC DNA]</scope>
</reference>
<proteinExistence type="predicted"/>
<gene>
    <name evidence="1" type="ORF">CLUMA_CG009219</name>
    <name evidence="2" type="ORF">CLUMA_CG013034</name>
</gene>
<evidence type="ECO:0000313" key="3">
    <source>
        <dbReference type="Proteomes" id="UP000183832"/>
    </source>
</evidence>
<dbReference type="AlphaFoldDB" id="A0A1J1I7P8"/>
<evidence type="ECO:0000313" key="1">
    <source>
        <dbReference type="EMBL" id="CRK95762.1"/>
    </source>
</evidence>
<protein>
    <submittedName>
        <fullName evidence="1">CLUMA_CG009219, isoform A</fullName>
    </submittedName>
    <submittedName>
        <fullName evidence="2">CLUMA_CG013034, isoform A</fullName>
    </submittedName>
</protein>
<evidence type="ECO:0000313" key="2">
    <source>
        <dbReference type="EMBL" id="CRK99779.1"/>
    </source>
</evidence>
<dbReference type="EMBL" id="CVRI01000042">
    <property type="protein sequence ID" value="CRK95762.1"/>
    <property type="molecule type" value="Genomic_DNA"/>
</dbReference>
<keyword evidence="3" id="KW-1185">Reference proteome</keyword>
<accession>A0A1J1I7P8</accession>
<dbReference type="Proteomes" id="UP000183832">
    <property type="component" value="Unassembled WGS sequence"/>
</dbReference>